<feature type="region of interest" description="Disordered" evidence="1">
    <location>
        <begin position="155"/>
        <end position="204"/>
    </location>
</feature>
<gene>
    <name evidence="3" type="ORF">KUTeg_007388</name>
</gene>
<keyword evidence="2" id="KW-1133">Transmembrane helix</keyword>
<feature type="compositionally biased region" description="Basic and acidic residues" evidence="1">
    <location>
        <begin position="178"/>
        <end position="187"/>
    </location>
</feature>
<evidence type="ECO:0000256" key="1">
    <source>
        <dbReference type="SAM" id="MobiDB-lite"/>
    </source>
</evidence>
<feature type="region of interest" description="Disordered" evidence="1">
    <location>
        <begin position="86"/>
        <end position="119"/>
    </location>
</feature>
<dbReference type="Proteomes" id="UP001217089">
    <property type="component" value="Unassembled WGS sequence"/>
</dbReference>
<reference evidence="3 4" key="1">
    <citation type="submission" date="2022-12" db="EMBL/GenBank/DDBJ databases">
        <title>Chromosome-level genome of Tegillarca granosa.</title>
        <authorList>
            <person name="Kim J."/>
        </authorList>
    </citation>
    <scope>NUCLEOTIDE SEQUENCE [LARGE SCALE GENOMIC DNA]</scope>
    <source>
        <strain evidence="3">Teg-2019</strain>
        <tissue evidence="3">Adductor muscle</tissue>
    </source>
</reference>
<accession>A0ABQ9FHQ8</accession>
<keyword evidence="2" id="KW-0472">Membrane</keyword>
<keyword evidence="4" id="KW-1185">Reference proteome</keyword>
<feature type="compositionally biased region" description="Low complexity" evidence="1">
    <location>
        <begin position="96"/>
        <end position="111"/>
    </location>
</feature>
<keyword evidence="2" id="KW-0812">Transmembrane</keyword>
<comment type="caution">
    <text evidence="3">The sequence shown here is derived from an EMBL/GenBank/DDBJ whole genome shotgun (WGS) entry which is preliminary data.</text>
</comment>
<evidence type="ECO:0000313" key="3">
    <source>
        <dbReference type="EMBL" id="KAJ8315238.1"/>
    </source>
</evidence>
<organism evidence="3 4">
    <name type="scientific">Tegillarca granosa</name>
    <name type="common">Malaysian cockle</name>
    <name type="synonym">Anadara granosa</name>
    <dbReference type="NCBI Taxonomy" id="220873"/>
    <lineage>
        <taxon>Eukaryota</taxon>
        <taxon>Metazoa</taxon>
        <taxon>Spiralia</taxon>
        <taxon>Lophotrochozoa</taxon>
        <taxon>Mollusca</taxon>
        <taxon>Bivalvia</taxon>
        <taxon>Autobranchia</taxon>
        <taxon>Pteriomorphia</taxon>
        <taxon>Arcoida</taxon>
        <taxon>Arcoidea</taxon>
        <taxon>Arcidae</taxon>
        <taxon>Tegillarca</taxon>
    </lineage>
</organism>
<protein>
    <submittedName>
        <fullName evidence="3">Uncharacterized protein</fullName>
    </submittedName>
</protein>
<sequence length="221" mass="25776">MTMNIFVITIFLGAVILVLVTSMLILIFHCKRKVKANLQVETKPKSTRHKRQENHLEDVTFVPAYRNMEVQHETIAIERNIVQSNHNGNSCDSNKKNLSNVNNEENVTNQQENKRQSYGPKFYSCQHEEETEENIRTTNNVFLNETYSFMELENEHVQQRSPTKPISHDEISIDSEDLSDKENDKKYATQQKELSKPKRRNYRETVHITPGKNSPIVMLKS</sequence>
<feature type="transmembrane region" description="Helical" evidence="2">
    <location>
        <begin position="6"/>
        <end position="28"/>
    </location>
</feature>
<dbReference type="EMBL" id="JARBDR010000337">
    <property type="protein sequence ID" value="KAJ8315238.1"/>
    <property type="molecule type" value="Genomic_DNA"/>
</dbReference>
<evidence type="ECO:0000256" key="2">
    <source>
        <dbReference type="SAM" id="Phobius"/>
    </source>
</evidence>
<proteinExistence type="predicted"/>
<evidence type="ECO:0000313" key="4">
    <source>
        <dbReference type="Proteomes" id="UP001217089"/>
    </source>
</evidence>
<name>A0ABQ9FHQ8_TEGGR</name>